<dbReference type="Pfam" id="PF13559">
    <property type="entry name" value="DUF4129"/>
    <property type="match status" value="1"/>
</dbReference>
<feature type="transmembrane region" description="Helical" evidence="1">
    <location>
        <begin position="249"/>
        <end position="267"/>
    </location>
</feature>
<name>A0ABX8ML95_9PSED</name>
<evidence type="ECO:0000256" key="1">
    <source>
        <dbReference type="SAM" id="Phobius"/>
    </source>
</evidence>
<feature type="transmembrane region" description="Helical" evidence="1">
    <location>
        <begin position="205"/>
        <end position="228"/>
    </location>
</feature>
<proteinExistence type="predicted"/>
<evidence type="ECO:0000313" key="3">
    <source>
        <dbReference type="EMBL" id="QXH39512.1"/>
    </source>
</evidence>
<sequence length="515" mass="58329">MRLSDASVVIRPRNAWEAMDLGILLSQRHRRLLMASWAIVSLPVFALLSLLLWQSPSVAVLLFWWLKPAFERLPLFILSKALFGETPTLGQALKQWPRLLKPQLLASLTWRRFSMSRSFLMPVVQLEGLEGDARQRRLGVLLQRNAGAARWLTLIGMHLEGALWIGLMVLFYLLLPQQIELDWNWQTLIAAAQQDWLWLEHLTNAFYALVLVLWEPIYVACGFSLYLNRRTELEAWDIELVFRRLRQRLAGASAVLLVAGALLLTPTQPLWAAAANSVAGPQSPRLLQQPLTSKASRDSIQGILDKPPFKNQESVTRYRFGEEQPQKKAAKGKPPGWLKSLLENLGNDSFASLAKGLEVLLWGLLLGALAWVVWRYRDWLRTFVGWRPRPRKKRPRAIPQQLFGLEVGSQTLPADVAARAAELWPTQPREALGLLYRALLSRLLEEFHLPLGVADTEGQVLERIKGLQHAPLEAFSIELTRHWQNMAYGHQIPGAEAQPRLCDGWRALFGPGASS</sequence>
<feature type="transmembrane region" description="Helical" evidence="1">
    <location>
        <begin position="151"/>
        <end position="175"/>
    </location>
</feature>
<keyword evidence="1" id="KW-0472">Membrane</keyword>
<dbReference type="RefSeq" id="WP_124347557.1">
    <property type="nucleotide sequence ID" value="NZ_CP027706.1"/>
</dbReference>
<reference evidence="3" key="1">
    <citation type="submission" date="2021-06" db="EMBL/GenBank/DDBJ databases">
        <title>Updating the genus Pseudomonas: Description of 43 new species and partition of the Pseudomonas putida group.</title>
        <authorList>
            <person name="Girard L."/>
            <person name="Lood C."/>
            <person name="Vandamme P."/>
            <person name="Rokni-Zadeh H."/>
            <person name="van Noort V."/>
            <person name="Hofte M."/>
            <person name="Lavigne R."/>
            <person name="De Mot R."/>
        </authorList>
    </citation>
    <scope>NUCLEOTIDE SEQUENCE</scope>
    <source>
        <strain evidence="3">CMR12a</strain>
    </source>
</reference>
<keyword evidence="1" id="KW-0812">Transmembrane</keyword>
<keyword evidence="4" id="KW-1185">Reference proteome</keyword>
<evidence type="ECO:0000313" key="4">
    <source>
        <dbReference type="Proteomes" id="UP000693952"/>
    </source>
</evidence>
<dbReference type="Proteomes" id="UP000693952">
    <property type="component" value="Chromosome"/>
</dbReference>
<dbReference type="InterPro" id="IPR025403">
    <property type="entry name" value="TgpA-like_C"/>
</dbReference>
<feature type="transmembrane region" description="Helical" evidence="1">
    <location>
        <begin position="359"/>
        <end position="377"/>
    </location>
</feature>
<evidence type="ECO:0000259" key="2">
    <source>
        <dbReference type="Pfam" id="PF13559"/>
    </source>
</evidence>
<keyword evidence="1" id="KW-1133">Transmembrane helix</keyword>
<gene>
    <name evidence="3" type="ORF">KSS89_25320</name>
</gene>
<feature type="domain" description="Protein-glutamine gamma-glutamyltransferase-like C-terminal" evidence="2">
    <location>
        <begin position="435"/>
        <end position="506"/>
    </location>
</feature>
<accession>A0ABX8ML95</accession>
<protein>
    <submittedName>
        <fullName evidence="3">DUF4129 domain-containing protein</fullName>
    </submittedName>
</protein>
<organism evidence="3 4">
    <name type="scientific">Pseudomonas sessilinigenes</name>
    <dbReference type="NCBI Taxonomy" id="658629"/>
    <lineage>
        <taxon>Bacteria</taxon>
        <taxon>Pseudomonadati</taxon>
        <taxon>Pseudomonadota</taxon>
        <taxon>Gammaproteobacteria</taxon>
        <taxon>Pseudomonadales</taxon>
        <taxon>Pseudomonadaceae</taxon>
        <taxon>Pseudomonas</taxon>
    </lineage>
</organism>
<dbReference type="EMBL" id="CP077074">
    <property type="protein sequence ID" value="QXH39512.1"/>
    <property type="molecule type" value="Genomic_DNA"/>
</dbReference>